<name>A0A508TBL9_9BRAD</name>
<evidence type="ECO:0000313" key="4">
    <source>
        <dbReference type="Proteomes" id="UP000328092"/>
    </source>
</evidence>
<gene>
    <name evidence="3" type="ORF">CI1B_45130</name>
</gene>
<dbReference type="EMBL" id="CAADFC020000016">
    <property type="protein sequence ID" value="VIO72865.1"/>
    <property type="molecule type" value="Genomic_DNA"/>
</dbReference>
<dbReference type="InterPro" id="IPR047650">
    <property type="entry name" value="Transpos_IS110"/>
</dbReference>
<comment type="caution">
    <text evidence="3">The sequence shown here is derived from an EMBL/GenBank/DDBJ whole genome shotgun (WGS) entry which is preliminary data.</text>
</comment>
<dbReference type="RefSeq" id="WP_139861664.1">
    <property type="nucleotide sequence ID" value="NZ_CAADFC020000016.1"/>
</dbReference>
<dbReference type="GO" id="GO:0003677">
    <property type="term" value="F:DNA binding"/>
    <property type="evidence" value="ECO:0007669"/>
    <property type="project" value="InterPro"/>
</dbReference>
<protein>
    <submittedName>
        <fullName evidence="3">Uncharacterized protein</fullName>
    </submittedName>
</protein>
<feature type="domain" description="Transposase IS110-like N-terminal" evidence="1">
    <location>
        <begin position="7"/>
        <end position="147"/>
    </location>
</feature>
<dbReference type="PANTHER" id="PTHR33055">
    <property type="entry name" value="TRANSPOSASE FOR INSERTION SEQUENCE ELEMENT IS1111A"/>
    <property type="match status" value="1"/>
</dbReference>
<evidence type="ECO:0000259" key="1">
    <source>
        <dbReference type="Pfam" id="PF01548"/>
    </source>
</evidence>
<dbReference type="AlphaFoldDB" id="A0A508TBL9"/>
<dbReference type="NCBIfam" id="NF033542">
    <property type="entry name" value="transpos_IS110"/>
    <property type="match status" value="1"/>
</dbReference>
<evidence type="ECO:0000313" key="3">
    <source>
        <dbReference type="EMBL" id="VIO72865.1"/>
    </source>
</evidence>
<organism evidence="3 4">
    <name type="scientific">Bradyrhizobium ivorense</name>
    <dbReference type="NCBI Taxonomy" id="2511166"/>
    <lineage>
        <taxon>Bacteria</taxon>
        <taxon>Pseudomonadati</taxon>
        <taxon>Pseudomonadota</taxon>
        <taxon>Alphaproteobacteria</taxon>
        <taxon>Hyphomicrobiales</taxon>
        <taxon>Nitrobacteraceae</taxon>
        <taxon>Bradyrhizobium</taxon>
    </lineage>
</organism>
<dbReference type="OrthoDB" id="5289737at2"/>
<dbReference type="Proteomes" id="UP000328092">
    <property type="component" value="Unassembled WGS sequence"/>
</dbReference>
<accession>A0A508TBL9</accession>
<reference evidence="3" key="1">
    <citation type="submission" date="2019-02" db="EMBL/GenBank/DDBJ databases">
        <authorList>
            <person name="Pothier F.J."/>
        </authorList>
    </citation>
    <scope>NUCLEOTIDE SEQUENCE</scope>
    <source>
        <strain evidence="3">CI-1B</strain>
    </source>
</reference>
<dbReference type="InterPro" id="IPR003346">
    <property type="entry name" value="Transposase_20"/>
</dbReference>
<keyword evidence="4" id="KW-1185">Reference proteome</keyword>
<dbReference type="GO" id="GO:0006313">
    <property type="term" value="P:DNA transposition"/>
    <property type="evidence" value="ECO:0007669"/>
    <property type="project" value="InterPro"/>
</dbReference>
<proteinExistence type="predicted"/>
<dbReference type="GO" id="GO:0004803">
    <property type="term" value="F:transposase activity"/>
    <property type="evidence" value="ECO:0007669"/>
    <property type="project" value="InterPro"/>
</dbReference>
<dbReference type="Pfam" id="PF01548">
    <property type="entry name" value="DEDD_Tnp_IS110"/>
    <property type="match status" value="1"/>
</dbReference>
<evidence type="ECO:0000259" key="2">
    <source>
        <dbReference type="Pfam" id="PF02371"/>
    </source>
</evidence>
<dbReference type="InterPro" id="IPR002525">
    <property type="entry name" value="Transp_IS110-like_N"/>
</dbReference>
<dbReference type="PANTHER" id="PTHR33055:SF3">
    <property type="entry name" value="PUTATIVE TRANSPOSASE FOR IS117-RELATED"/>
    <property type="match status" value="1"/>
</dbReference>
<sequence length="343" mass="37578">MTKISTIGLDLAKNVFQVHGVDAAGAVVLRRQLRRAAVEKFFAQLPPCLVGMEACGSAHHWARVIGKYGHEVKLMPPAYVKPYVKRNKNDGRDAEAICEAVSRPTMRFVAVKSVAQQAALAVHGTRALLVRQRTMAANALRAALSELGIVAAQGYEGLRELMARLEKPSEEIPEIMRGALLVLATHWRALDTDERALERQIGKAARRDRDAKRLMEVPSVGPMIASTVLAKVPDAKLFRSGRDFAAWIGLTGKDHGTGGKHRPGRISKQGDRVLRALFINGASAHLRQQKARGVSDPWLRDLLARRPYKVAMVAFAAKTARIIWAMLVKGEPYRDRASAPAAA</sequence>
<feature type="domain" description="Transposase IS116/IS110/IS902 C-terminal" evidence="2">
    <location>
        <begin position="212"/>
        <end position="289"/>
    </location>
</feature>
<dbReference type="Pfam" id="PF02371">
    <property type="entry name" value="Transposase_20"/>
    <property type="match status" value="1"/>
</dbReference>